<reference evidence="2" key="1">
    <citation type="journal article" date="2014" name="Front. Microbiol.">
        <title>High frequency of phylogenetically diverse reductive dehalogenase-homologous genes in deep subseafloor sedimentary metagenomes.</title>
        <authorList>
            <person name="Kawai M."/>
            <person name="Futagami T."/>
            <person name="Toyoda A."/>
            <person name="Takaki Y."/>
            <person name="Nishi S."/>
            <person name="Hori S."/>
            <person name="Arai W."/>
            <person name="Tsubouchi T."/>
            <person name="Morono Y."/>
            <person name="Uchiyama I."/>
            <person name="Ito T."/>
            <person name="Fujiyama A."/>
            <person name="Inagaki F."/>
            <person name="Takami H."/>
        </authorList>
    </citation>
    <scope>NUCLEOTIDE SEQUENCE</scope>
    <source>
        <strain evidence="2">Expedition CK06-06</strain>
    </source>
</reference>
<sequence>MPKPIRSPIEHLCHRGYIFFGVKDDKSVVGISEYREFRSKLSQIVTKNIFPATIKWDVCNTLTIEERQKYVYIVKVEESLYFEKPHMSYEDKFGLKLPIRRNGHLDYIKDGKDLRALFLQEDRFYPEYKRHIREIMQRIKSSTNAHISLLEIIIFEKIKNYIEAKPINIEQDRQNNKVLLESISKIKDLITQLNRALSNIITEGSDTYNTIKGNLDSEIDNFLNNLNYL</sequence>
<protein>
    <recommendedName>
        <fullName evidence="1">Schlafen AlbA-2 domain-containing protein</fullName>
    </recommendedName>
</protein>
<dbReference type="AlphaFoldDB" id="X1L0W6"/>
<feature type="domain" description="Schlafen AlbA-2" evidence="1">
    <location>
        <begin position="15"/>
        <end position="89"/>
    </location>
</feature>
<accession>X1L0W6</accession>
<dbReference type="Pfam" id="PF04326">
    <property type="entry name" value="SLFN_AlbA_2"/>
    <property type="match status" value="1"/>
</dbReference>
<dbReference type="Gene3D" id="3.30.950.30">
    <property type="entry name" value="Schlafen, AAA domain"/>
    <property type="match status" value="1"/>
</dbReference>
<dbReference type="InterPro" id="IPR038461">
    <property type="entry name" value="Schlafen_AlbA_2_dom_sf"/>
</dbReference>
<name>X1L0W6_9ZZZZ</name>
<gene>
    <name evidence="2" type="ORF">S06H3_13150</name>
</gene>
<organism evidence="2">
    <name type="scientific">marine sediment metagenome</name>
    <dbReference type="NCBI Taxonomy" id="412755"/>
    <lineage>
        <taxon>unclassified sequences</taxon>
        <taxon>metagenomes</taxon>
        <taxon>ecological metagenomes</taxon>
    </lineage>
</organism>
<evidence type="ECO:0000313" key="2">
    <source>
        <dbReference type="EMBL" id="GAI12613.1"/>
    </source>
</evidence>
<proteinExistence type="predicted"/>
<dbReference type="InterPro" id="IPR007421">
    <property type="entry name" value="Schlafen_AlbA_2_dom"/>
</dbReference>
<comment type="caution">
    <text evidence="2">The sequence shown here is derived from an EMBL/GenBank/DDBJ whole genome shotgun (WGS) entry which is preliminary data.</text>
</comment>
<dbReference type="EMBL" id="BARV01006417">
    <property type="protein sequence ID" value="GAI12613.1"/>
    <property type="molecule type" value="Genomic_DNA"/>
</dbReference>
<evidence type="ECO:0000259" key="1">
    <source>
        <dbReference type="Pfam" id="PF04326"/>
    </source>
</evidence>